<dbReference type="GO" id="GO:0005789">
    <property type="term" value="C:endoplasmic reticulum membrane"/>
    <property type="evidence" value="ECO:0007669"/>
    <property type="project" value="InterPro"/>
</dbReference>
<dbReference type="Pfam" id="PF00400">
    <property type="entry name" value="WD40"/>
    <property type="match status" value="2"/>
</dbReference>
<evidence type="ECO:0000256" key="7">
    <source>
        <dbReference type="ARBA" id="ARBA00023273"/>
    </source>
</evidence>
<keyword evidence="2" id="KW-0963">Cytoplasm</keyword>
<evidence type="ECO:0000256" key="3">
    <source>
        <dbReference type="ARBA" id="ARBA00022574"/>
    </source>
</evidence>
<keyword evidence="11" id="KW-0472">Membrane</keyword>
<organism evidence="12">
    <name type="scientific">Darwinula stevensoni</name>
    <dbReference type="NCBI Taxonomy" id="69355"/>
    <lineage>
        <taxon>Eukaryota</taxon>
        <taxon>Metazoa</taxon>
        <taxon>Ecdysozoa</taxon>
        <taxon>Arthropoda</taxon>
        <taxon>Crustacea</taxon>
        <taxon>Oligostraca</taxon>
        <taxon>Ostracoda</taxon>
        <taxon>Podocopa</taxon>
        <taxon>Podocopida</taxon>
        <taxon>Darwinulocopina</taxon>
        <taxon>Darwinuloidea</taxon>
        <taxon>Darwinulidae</taxon>
        <taxon>Darwinula</taxon>
    </lineage>
</organism>
<keyword evidence="7" id="KW-0966">Cell projection</keyword>
<evidence type="ECO:0000256" key="2">
    <source>
        <dbReference type="ARBA" id="ARBA00022490"/>
    </source>
</evidence>
<feature type="coiled-coil region" evidence="9">
    <location>
        <begin position="1427"/>
        <end position="1461"/>
    </location>
</feature>
<keyword evidence="11" id="KW-0812">Transmembrane</keyword>
<dbReference type="Proteomes" id="UP000677054">
    <property type="component" value="Unassembled WGS sequence"/>
</dbReference>
<feature type="coiled-coil region" evidence="9">
    <location>
        <begin position="1590"/>
        <end position="1707"/>
    </location>
</feature>
<keyword evidence="4" id="KW-0677">Repeat</keyword>
<feature type="coiled-coil region" evidence="9">
    <location>
        <begin position="902"/>
        <end position="931"/>
    </location>
</feature>
<evidence type="ECO:0000256" key="10">
    <source>
        <dbReference type="SAM" id="MobiDB-lite"/>
    </source>
</evidence>
<dbReference type="GO" id="GO:0003341">
    <property type="term" value="P:cilium movement"/>
    <property type="evidence" value="ECO:0007669"/>
    <property type="project" value="UniProtKB-ARBA"/>
</dbReference>
<evidence type="ECO:0000256" key="11">
    <source>
        <dbReference type="SAM" id="Phobius"/>
    </source>
</evidence>
<evidence type="ECO:0000313" key="12">
    <source>
        <dbReference type="EMBL" id="CAD7245839.1"/>
    </source>
</evidence>
<evidence type="ECO:0000313" key="13">
    <source>
        <dbReference type="Proteomes" id="UP000677054"/>
    </source>
</evidence>
<keyword evidence="5 9" id="KW-0175">Coiled coil</keyword>
<accession>A0A7R8X9N5</accession>
<evidence type="ECO:0000256" key="4">
    <source>
        <dbReference type="ARBA" id="ARBA00022737"/>
    </source>
</evidence>
<dbReference type="SMART" id="SM00320">
    <property type="entry name" value="WD40"/>
    <property type="match status" value="6"/>
</dbReference>
<comment type="subcellular location">
    <subcellularLocation>
        <location evidence="1">Cytoplasm</location>
        <location evidence="1">Cytoskeleton</location>
        <location evidence="1">Cilium axoneme</location>
    </subcellularLocation>
</comment>
<dbReference type="InterPro" id="IPR036322">
    <property type="entry name" value="WD40_repeat_dom_sf"/>
</dbReference>
<protein>
    <submittedName>
        <fullName evidence="12">Uncharacterized protein</fullName>
    </submittedName>
</protein>
<feature type="coiled-coil region" evidence="9">
    <location>
        <begin position="1524"/>
        <end position="1551"/>
    </location>
</feature>
<feature type="coiled-coil region" evidence="9">
    <location>
        <begin position="1185"/>
        <end position="1212"/>
    </location>
</feature>
<dbReference type="SUPFAM" id="SSF50978">
    <property type="entry name" value="WD40 repeat-like"/>
    <property type="match status" value="2"/>
</dbReference>
<dbReference type="PROSITE" id="PS50082">
    <property type="entry name" value="WD_REPEATS_2"/>
    <property type="match status" value="1"/>
</dbReference>
<name>A0A7R8X9N5_9CRUS</name>
<feature type="compositionally biased region" description="Basic and acidic residues" evidence="10">
    <location>
        <begin position="1249"/>
        <end position="1258"/>
    </location>
</feature>
<evidence type="ECO:0000256" key="1">
    <source>
        <dbReference type="ARBA" id="ARBA00004430"/>
    </source>
</evidence>
<feature type="repeat" description="WD" evidence="8">
    <location>
        <begin position="541"/>
        <end position="582"/>
    </location>
</feature>
<evidence type="ECO:0000256" key="8">
    <source>
        <dbReference type="PROSITE-ProRule" id="PRU00221"/>
    </source>
</evidence>
<dbReference type="InterPro" id="IPR015943">
    <property type="entry name" value="WD40/YVTN_repeat-like_dom_sf"/>
</dbReference>
<feature type="coiled-coil region" evidence="9">
    <location>
        <begin position="1746"/>
        <end position="1773"/>
    </location>
</feature>
<feature type="compositionally biased region" description="Basic and acidic residues" evidence="10">
    <location>
        <begin position="130"/>
        <end position="150"/>
    </location>
</feature>
<dbReference type="EMBL" id="LR900484">
    <property type="protein sequence ID" value="CAD7245839.1"/>
    <property type="molecule type" value="Genomic_DNA"/>
</dbReference>
<feature type="region of interest" description="Disordered" evidence="10">
    <location>
        <begin position="1249"/>
        <end position="1298"/>
    </location>
</feature>
<keyword evidence="13" id="KW-1185">Reference proteome</keyword>
<dbReference type="GO" id="GO:0006886">
    <property type="term" value="P:intracellular protein transport"/>
    <property type="evidence" value="ECO:0007669"/>
    <property type="project" value="InterPro"/>
</dbReference>
<evidence type="ECO:0000256" key="5">
    <source>
        <dbReference type="ARBA" id="ARBA00023054"/>
    </source>
</evidence>
<dbReference type="EMBL" id="CAJPEV010000967">
    <property type="protein sequence ID" value="CAG0889817.1"/>
    <property type="molecule type" value="Genomic_DNA"/>
</dbReference>
<dbReference type="Pfam" id="PF06936">
    <property type="entry name" value="Selenoprotein_S"/>
    <property type="match status" value="1"/>
</dbReference>
<gene>
    <name evidence="12" type="ORF">DSTB1V02_LOCUS5705</name>
</gene>
<dbReference type="GO" id="GO:0005930">
    <property type="term" value="C:axoneme"/>
    <property type="evidence" value="ECO:0007669"/>
    <property type="project" value="UniProtKB-SubCell"/>
</dbReference>
<dbReference type="PANTHER" id="PTHR14885:SF3">
    <property type="entry name" value="CILIA- AND FLAGELLA-ASSOCIATED PROTEIN 44"/>
    <property type="match status" value="1"/>
</dbReference>
<dbReference type="InterPro" id="IPR001680">
    <property type="entry name" value="WD40_rpt"/>
</dbReference>
<sequence length="1786" mass="201746">MGSLDAEEASVSLDDDREMLGVHSASDDMHPPILEEGTPFFLQNLWTFVTTFFTNHGWLTLGLIFIILWLWGILKPKFQKWAQSREDHIMAAAYHKDPDLVIQRHEKAAEARLRLQEKYDQDAAAYAERMRQKEEEKRKAKLQQMEREGRALGTTGKMKVEERKPTSPDTNSCDVRPRRNVLRADFNPLMGPSGGAFRPQPRGGESCSHAVGLECWKRGNLLAFGRDENTVLVYTSGNLLCFYDVAKSTTSFFELSQDVKSVTCLAGSREKNLIGIGERLRQGCVIKILEWPSMEEVSSLECSDASTILSLSFNCEEPSLICSVTSIPPCMLTIWDWKVGGKMLEKEAHPSLPVYSAAFSSYNKGFITSVGEEHIRFWRLADTLTGLKLKCEEGKFGLHDVSDFQALLNLPDGKAVTGNFKGNVYLWERSQVKIEAKRTGGKPAHGGSIVQCFLEEGELTTLGGDGVVRVWDYESMENGDPPIIGLDPMNELRIPGACPHSMVRSASPSTPHLWFVQDQNGGIWEVDLSFSLTAASPRRLMSAHSSPVMGLSSSPTSHVLTSCGQDGRVIIYQVLQKKITASLQFSALASTLLWIPPIVGGNGQTLAVGFEDGILRLLLLHQMASSLCLIQVLKPHSTAITALSVCKEPKLLVTGSTDLSVFVFSICARDEDPLLLVLTPLIFVPLEAVPQIISFAPQRGLLVGCNDGQVLEFPFAVADLVQDSEGSYLKYMTVGKIYQVQSHSLKIFSILHTGHEEFSLLWQNLKGGQCIESHFRFDQKSSNPIKETVWSEAMTCVSEHFNGHLVMGTHDGGVAVVDPKHPRKPQAEIFLHNTSAGPVRAVNVSHDSAFAFSAGADGNVFFYSLTGEEPPEEVLSLQNLKGDAPLVADIEDPAHPSLEVALQNTQREKEMKTSEERKAEVKREVARLRKAFKQLLLGNEKLPIHMRLKEEDLRLDEQVYEPLEQQFQAEKRKVEEGMRKRVELARCLYEKLHSHLVLPWLWEPLAVKAVRAEVMVETIPVKKFPPELKAEAEELRKEVTKRLSFLPSDYRFSHDLEHLSVDRESKERISSDEEFHGLLVTKREFQPCLVDEKDLRKKRAFQRWQQLREQQQKRASLMEELERKKPKEDLMFLKSDTCQGRNLRIQSEDDFCPSVDLVDPICIRSSLLDLQLELLGVRCEFNEAIKSLRDKKNDLNAKIAVLSEKITDLQREFPLGLILPLPPNIEFEASESPEKIWQVTNESLRQLEEELGGERSSDQDQSPETQSEKSNSVGGSRRTSQSGSLFPPALSRRTSEVSLSGEKWTKELAVPGELLEAELEEEDAAPLEYVQSELEKELRQQQLQRAVSERDRLLAEADASIDAFDREVEGMYARRIDVDLVLARGELQVLLLEEKWLALKDYLPREESLLDRVQSKRNLRSQLFQKLEEGRGKEMRLEAEIQRAEQLKSLLRENLKCLISECPNFMSTLEKIYHSNDPVGSLTCPEGCDISIFNEALDLCTKRLALEEILNSCQEQKSAVTTSQAEIEKLFQAAQEQFLQMEKELIALQKEKWKTVKDLEMTLVISQNEIHCSDLSKAIVMPSEVLTGTKERLKQLKTEISATKAHLREKWKKKQTMTKTTIRLQSDLEKLEGEKKEAARKKFGSPDVDSDATELLLLSRPLRESQGSLDALKEDLDAQQKHLAREVDRLERELLRVTNENTQRKRTMELMQRRRDSIEALLVVHRKALAHESKHPWDVEEKILELQALMTTIEEQESVLEGLRLDVLSLKSKASIPPPPATLFSD</sequence>
<keyword evidence="6" id="KW-0206">Cytoskeleton</keyword>
<proteinExistence type="predicted"/>
<dbReference type="Gene3D" id="2.130.10.10">
    <property type="entry name" value="YVTN repeat-like/Quinoprotein amine dehydrogenase"/>
    <property type="match status" value="3"/>
</dbReference>
<evidence type="ECO:0000256" key="6">
    <source>
        <dbReference type="ARBA" id="ARBA00023212"/>
    </source>
</evidence>
<dbReference type="OrthoDB" id="6372000at2759"/>
<keyword evidence="11" id="KW-1133">Transmembrane helix</keyword>
<keyword evidence="3 8" id="KW-0853">WD repeat</keyword>
<evidence type="ECO:0000256" key="9">
    <source>
        <dbReference type="SAM" id="Coils"/>
    </source>
</evidence>
<reference evidence="12" key="1">
    <citation type="submission" date="2020-11" db="EMBL/GenBank/DDBJ databases">
        <authorList>
            <person name="Tran Van P."/>
        </authorList>
    </citation>
    <scope>NUCLEOTIDE SEQUENCE</scope>
</reference>
<dbReference type="Gene3D" id="6.10.250.2950">
    <property type="match status" value="1"/>
</dbReference>
<feature type="compositionally biased region" description="Polar residues" evidence="10">
    <location>
        <begin position="1259"/>
        <end position="1284"/>
    </location>
</feature>
<feature type="region of interest" description="Disordered" evidence="10">
    <location>
        <begin position="130"/>
        <end position="175"/>
    </location>
</feature>
<dbReference type="InterPro" id="IPR009703">
    <property type="entry name" value="Selenoprotein_S"/>
</dbReference>
<feature type="transmembrane region" description="Helical" evidence="11">
    <location>
        <begin position="56"/>
        <end position="74"/>
    </location>
</feature>
<dbReference type="PANTHER" id="PTHR14885">
    <property type="entry name" value="CILIA- AND FLAGELLA-ASSOCIATED PROTEIN 43-RELATED"/>
    <property type="match status" value="1"/>
</dbReference>